<dbReference type="PIRSF" id="PIRSF002181">
    <property type="entry name" value="Ribosomal_L13"/>
    <property type="match status" value="1"/>
</dbReference>
<evidence type="ECO:0000313" key="5">
    <source>
        <dbReference type="EMBL" id="OGZ73570.1"/>
    </source>
</evidence>
<name>A0A1G2IGL6_9BACT</name>
<dbReference type="GO" id="GO:0022625">
    <property type="term" value="C:cytosolic large ribosomal subunit"/>
    <property type="evidence" value="ECO:0007669"/>
    <property type="project" value="TreeGrafter"/>
</dbReference>
<keyword evidence="3 4" id="KW-0687">Ribonucleoprotein</keyword>
<proteinExistence type="inferred from homology"/>
<evidence type="ECO:0000256" key="4">
    <source>
        <dbReference type="HAMAP-Rule" id="MF_01366"/>
    </source>
</evidence>
<dbReference type="NCBIfam" id="TIGR01066">
    <property type="entry name" value="rplM_bact"/>
    <property type="match status" value="1"/>
</dbReference>
<evidence type="ECO:0000256" key="3">
    <source>
        <dbReference type="ARBA" id="ARBA00023274"/>
    </source>
</evidence>
<dbReference type="Proteomes" id="UP000176774">
    <property type="component" value="Unassembled WGS sequence"/>
</dbReference>
<dbReference type="InterPro" id="IPR036899">
    <property type="entry name" value="Ribosomal_uL13_sf"/>
</dbReference>
<dbReference type="EMBL" id="MHPA01000010">
    <property type="protein sequence ID" value="OGZ73570.1"/>
    <property type="molecule type" value="Genomic_DNA"/>
</dbReference>
<comment type="subunit">
    <text evidence="4">Part of the 50S ribosomal subunit.</text>
</comment>
<dbReference type="InterPro" id="IPR005823">
    <property type="entry name" value="Ribosomal_uL13_bac-type"/>
</dbReference>
<dbReference type="HAMAP" id="MF_01366">
    <property type="entry name" value="Ribosomal_uL13"/>
    <property type="match status" value="1"/>
</dbReference>
<comment type="function">
    <text evidence="4">This protein is one of the early assembly proteins of the 50S ribosomal subunit, although it is not seen to bind rRNA by itself. It is important during the early stages of 50S assembly.</text>
</comment>
<evidence type="ECO:0000256" key="1">
    <source>
        <dbReference type="ARBA" id="ARBA00006227"/>
    </source>
</evidence>
<evidence type="ECO:0000256" key="2">
    <source>
        <dbReference type="ARBA" id="ARBA00022980"/>
    </source>
</evidence>
<dbReference type="PANTHER" id="PTHR11545">
    <property type="entry name" value="RIBOSOMAL PROTEIN L13"/>
    <property type="match status" value="1"/>
</dbReference>
<dbReference type="GO" id="GO:0006412">
    <property type="term" value="P:translation"/>
    <property type="evidence" value="ECO:0007669"/>
    <property type="project" value="UniProtKB-UniRule"/>
</dbReference>
<dbReference type="AlphaFoldDB" id="A0A1G2IGL6"/>
<reference evidence="5 6" key="1">
    <citation type="journal article" date="2016" name="Nat. Commun.">
        <title>Thousands of microbial genomes shed light on interconnected biogeochemical processes in an aquifer system.</title>
        <authorList>
            <person name="Anantharaman K."/>
            <person name="Brown C.T."/>
            <person name="Hug L.A."/>
            <person name="Sharon I."/>
            <person name="Castelle C.J."/>
            <person name="Probst A.J."/>
            <person name="Thomas B.C."/>
            <person name="Singh A."/>
            <person name="Wilkins M.J."/>
            <person name="Karaoz U."/>
            <person name="Brodie E.L."/>
            <person name="Williams K.H."/>
            <person name="Hubbard S.S."/>
            <person name="Banfield J.F."/>
        </authorList>
    </citation>
    <scope>NUCLEOTIDE SEQUENCE [LARGE SCALE GENOMIC DNA]</scope>
</reference>
<dbReference type="GO" id="GO:0003729">
    <property type="term" value="F:mRNA binding"/>
    <property type="evidence" value="ECO:0007669"/>
    <property type="project" value="TreeGrafter"/>
</dbReference>
<comment type="caution">
    <text evidence="5">The sequence shown here is derived from an EMBL/GenBank/DDBJ whole genome shotgun (WGS) entry which is preliminary data.</text>
</comment>
<gene>
    <name evidence="4" type="primary">rplM</name>
    <name evidence="5" type="ORF">A2908_00505</name>
</gene>
<dbReference type="PANTHER" id="PTHR11545:SF2">
    <property type="entry name" value="LARGE RIBOSOMAL SUBUNIT PROTEIN UL13M"/>
    <property type="match status" value="1"/>
</dbReference>
<evidence type="ECO:0000313" key="6">
    <source>
        <dbReference type="Proteomes" id="UP000176774"/>
    </source>
</evidence>
<dbReference type="STRING" id="1802214.A2908_00505"/>
<organism evidence="5 6">
    <name type="scientific">Candidatus Staskawiczbacteria bacterium RIFCSPLOWO2_01_FULL_38_12b</name>
    <dbReference type="NCBI Taxonomy" id="1802214"/>
    <lineage>
        <taxon>Bacteria</taxon>
        <taxon>Candidatus Staskawicziibacteriota</taxon>
    </lineage>
</organism>
<accession>A0A1G2IGL6</accession>
<dbReference type="Pfam" id="PF00572">
    <property type="entry name" value="Ribosomal_L13"/>
    <property type="match status" value="1"/>
</dbReference>
<dbReference type="Gene3D" id="3.90.1180.10">
    <property type="entry name" value="Ribosomal protein L13"/>
    <property type="match status" value="1"/>
</dbReference>
<dbReference type="InterPro" id="IPR005822">
    <property type="entry name" value="Ribosomal_uL13"/>
</dbReference>
<sequence>MEVIKRENVMIDATDKVLGRLATEVAVLLRGKNKVGFAPYKDIGDFVTVKNVEGLKYTGKKFQDKIYYHHTLYMGGLKKATMKEVYLKKGPQEIFRKAVMGMLTKNKLRAKQIKRLRFSK</sequence>
<keyword evidence="2 4" id="KW-0689">Ribosomal protein</keyword>
<dbReference type="SUPFAM" id="SSF52161">
    <property type="entry name" value="Ribosomal protein L13"/>
    <property type="match status" value="1"/>
</dbReference>
<comment type="similarity">
    <text evidence="1 4">Belongs to the universal ribosomal protein uL13 family.</text>
</comment>
<dbReference type="GO" id="GO:0017148">
    <property type="term" value="P:negative regulation of translation"/>
    <property type="evidence" value="ECO:0007669"/>
    <property type="project" value="TreeGrafter"/>
</dbReference>
<dbReference type="CDD" id="cd00392">
    <property type="entry name" value="Ribosomal_L13"/>
    <property type="match status" value="1"/>
</dbReference>
<protein>
    <recommendedName>
        <fullName evidence="4">Large ribosomal subunit protein uL13</fullName>
    </recommendedName>
</protein>
<dbReference type="GO" id="GO:0003735">
    <property type="term" value="F:structural constituent of ribosome"/>
    <property type="evidence" value="ECO:0007669"/>
    <property type="project" value="InterPro"/>
</dbReference>